<gene>
    <name evidence="1" type="ORF">BAZSYMB_SCAFFOLD00028_9</name>
</gene>
<sequence length="47" mass="5098">MVWVILLPPPITKSVSINVLLSPLRAVESCIFTELPSSSTMPTKTIS</sequence>
<dbReference type="AlphaFoldDB" id="A0A1H6KMD8"/>
<organism evidence="1 2">
    <name type="scientific">Bathymodiolus azoricus thioautotrophic gill symbiont</name>
    <dbReference type="NCBI Taxonomy" id="235205"/>
    <lineage>
        <taxon>Bacteria</taxon>
        <taxon>Pseudomonadati</taxon>
        <taxon>Pseudomonadota</taxon>
        <taxon>Gammaproteobacteria</taxon>
        <taxon>sulfur-oxidizing symbionts</taxon>
    </lineage>
</organism>
<reference evidence="2" key="1">
    <citation type="submission" date="2016-06" db="EMBL/GenBank/DDBJ databases">
        <authorList>
            <person name="Petersen J."/>
            <person name="Sayavedra L."/>
        </authorList>
    </citation>
    <scope>NUCLEOTIDE SEQUENCE [LARGE SCALE GENOMIC DNA]</scope>
    <source>
        <strain evidence="2">BazSymB</strain>
    </source>
</reference>
<dbReference type="EMBL" id="CVUD02000124">
    <property type="protein sequence ID" value="SEH76559.1"/>
    <property type="molecule type" value="Genomic_DNA"/>
</dbReference>
<accession>A0A1H6KMD8</accession>
<evidence type="ECO:0000313" key="1">
    <source>
        <dbReference type="EMBL" id="SEH76559.1"/>
    </source>
</evidence>
<dbReference type="Proteomes" id="UP000198559">
    <property type="component" value="Unassembled WGS sequence"/>
</dbReference>
<protein>
    <submittedName>
        <fullName evidence="1">Uncharacterized protein</fullName>
    </submittedName>
</protein>
<evidence type="ECO:0000313" key="2">
    <source>
        <dbReference type="Proteomes" id="UP000198559"/>
    </source>
</evidence>
<name>A0A1H6KMD8_9GAMM</name>
<proteinExistence type="predicted"/>